<feature type="region of interest" description="Disordered" evidence="1">
    <location>
        <begin position="143"/>
        <end position="162"/>
    </location>
</feature>
<gene>
    <name evidence="2" type="ORF">MAPG_00050</name>
</gene>
<reference evidence="4" key="2">
    <citation type="submission" date="2010-05" db="EMBL/GenBank/DDBJ databases">
        <title>The genome sequence of Magnaporthe poae strain ATCC 64411.</title>
        <authorList>
            <person name="Ma L.-J."/>
            <person name="Dead R."/>
            <person name="Young S."/>
            <person name="Zeng Q."/>
            <person name="Koehrsen M."/>
            <person name="Alvarado L."/>
            <person name="Berlin A."/>
            <person name="Chapman S.B."/>
            <person name="Chen Z."/>
            <person name="Freedman E."/>
            <person name="Gellesch M."/>
            <person name="Goldberg J."/>
            <person name="Griggs A."/>
            <person name="Gujja S."/>
            <person name="Heilman E.R."/>
            <person name="Heiman D."/>
            <person name="Hepburn T."/>
            <person name="Howarth C."/>
            <person name="Jen D."/>
            <person name="Larson L."/>
            <person name="Mehta T."/>
            <person name="Neiman D."/>
            <person name="Pearson M."/>
            <person name="Roberts A."/>
            <person name="Saif S."/>
            <person name="Shea T."/>
            <person name="Shenoy N."/>
            <person name="Sisk P."/>
            <person name="Stolte C."/>
            <person name="Sykes S."/>
            <person name="Walk T."/>
            <person name="White J."/>
            <person name="Yandava C."/>
            <person name="Haas B."/>
            <person name="Nusbaum C."/>
            <person name="Birren B."/>
        </authorList>
    </citation>
    <scope>NUCLEOTIDE SEQUENCE [LARGE SCALE GENOMIC DNA]</scope>
    <source>
        <strain evidence="4">ATCC 64411 / 73-15</strain>
    </source>
</reference>
<dbReference type="PANTHER" id="PTHR33112">
    <property type="entry name" value="DOMAIN PROTEIN, PUTATIVE-RELATED"/>
    <property type="match status" value="1"/>
</dbReference>
<evidence type="ECO:0000256" key="1">
    <source>
        <dbReference type="SAM" id="MobiDB-lite"/>
    </source>
</evidence>
<dbReference type="Proteomes" id="UP000011715">
    <property type="component" value="Unassembled WGS sequence"/>
</dbReference>
<evidence type="ECO:0000313" key="2">
    <source>
        <dbReference type="EMBL" id="KLU80954.1"/>
    </source>
</evidence>
<dbReference type="EMBL" id="GL876966">
    <property type="protein sequence ID" value="KLU80954.1"/>
    <property type="molecule type" value="Genomic_DNA"/>
</dbReference>
<reference evidence="2" key="1">
    <citation type="submission" date="2010-05" db="EMBL/GenBank/DDBJ databases">
        <title>The Genome Sequence of Magnaporthe poae strain ATCC 64411.</title>
        <authorList>
            <consortium name="The Broad Institute Genome Sequencing Platform"/>
            <consortium name="Broad Institute Genome Sequencing Center for Infectious Disease"/>
            <person name="Ma L.-J."/>
            <person name="Dead R."/>
            <person name="Young S."/>
            <person name="Zeng Q."/>
            <person name="Koehrsen M."/>
            <person name="Alvarado L."/>
            <person name="Berlin A."/>
            <person name="Chapman S.B."/>
            <person name="Chen Z."/>
            <person name="Freedman E."/>
            <person name="Gellesch M."/>
            <person name="Goldberg J."/>
            <person name="Griggs A."/>
            <person name="Gujja S."/>
            <person name="Heilman E.R."/>
            <person name="Heiman D."/>
            <person name="Hepburn T."/>
            <person name="Howarth C."/>
            <person name="Jen D."/>
            <person name="Larson L."/>
            <person name="Mehta T."/>
            <person name="Neiman D."/>
            <person name="Pearson M."/>
            <person name="Roberts A."/>
            <person name="Saif S."/>
            <person name="Shea T."/>
            <person name="Shenoy N."/>
            <person name="Sisk P."/>
            <person name="Stolte C."/>
            <person name="Sykes S."/>
            <person name="Walk T."/>
            <person name="White J."/>
            <person name="Yandava C."/>
            <person name="Haas B."/>
            <person name="Nusbaum C."/>
            <person name="Birren B."/>
        </authorList>
    </citation>
    <scope>NUCLEOTIDE SEQUENCE</scope>
    <source>
        <strain evidence="2">ATCC 64411</strain>
    </source>
</reference>
<feature type="compositionally biased region" description="Basic and acidic residues" evidence="1">
    <location>
        <begin position="16"/>
        <end position="37"/>
    </location>
</feature>
<reference evidence="3" key="5">
    <citation type="submission" date="2015-06" db="UniProtKB">
        <authorList>
            <consortium name="EnsemblFungi"/>
        </authorList>
    </citation>
    <scope>IDENTIFICATION</scope>
    <source>
        <strain evidence="3">ATCC 64411</strain>
    </source>
</reference>
<reference evidence="3" key="4">
    <citation type="journal article" date="2015" name="G3 (Bethesda)">
        <title>Genome sequences of three phytopathogenic species of the Magnaporthaceae family of fungi.</title>
        <authorList>
            <person name="Okagaki L.H."/>
            <person name="Nunes C.C."/>
            <person name="Sailsbery J."/>
            <person name="Clay B."/>
            <person name="Brown D."/>
            <person name="John T."/>
            <person name="Oh Y."/>
            <person name="Young N."/>
            <person name="Fitzgerald M."/>
            <person name="Haas B.J."/>
            <person name="Zeng Q."/>
            <person name="Young S."/>
            <person name="Adiconis X."/>
            <person name="Fan L."/>
            <person name="Levin J.Z."/>
            <person name="Mitchell T.K."/>
            <person name="Okubara P.A."/>
            <person name="Farman M.L."/>
            <person name="Kohn L.M."/>
            <person name="Birren B."/>
            <person name="Ma L.-J."/>
            <person name="Dean R.A."/>
        </authorList>
    </citation>
    <scope>NUCLEOTIDE SEQUENCE</scope>
    <source>
        <strain evidence="3">ATCC 64411 / 73-15</strain>
    </source>
</reference>
<dbReference type="AlphaFoldDB" id="A0A0C4DJZ0"/>
<accession>A0A0C4DJZ0</accession>
<feature type="region of interest" description="Disordered" evidence="1">
    <location>
        <begin position="353"/>
        <end position="375"/>
    </location>
</feature>
<feature type="compositionally biased region" description="Polar residues" evidence="1">
    <location>
        <begin position="354"/>
        <end position="363"/>
    </location>
</feature>
<feature type="region of interest" description="Disordered" evidence="1">
    <location>
        <begin position="1"/>
        <end position="38"/>
    </location>
</feature>
<dbReference type="PANTHER" id="PTHR33112:SF16">
    <property type="entry name" value="HETEROKARYON INCOMPATIBILITY DOMAIN-CONTAINING PROTEIN"/>
    <property type="match status" value="1"/>
</dbReference>
<dbReference type="EMBL" id="ADBL01000011">
    <property type="status" value="NOT_ANNOTATED_CDS"/>
    <property type="molecule type" value="Genomic_DNA"/>
</dbReference>
<reference evidence="2" key="3">
    <citation type="submission" date="2011-03" db="EMBL/GenBank/DDBJ databases">
        <title>Annotation of Magnaporthe poae ATCC 64411.</title>
        <authorList>
            <person name="Ma L.-J."/>
            <person name="Dead R."/>
            <person name="Young S.K."/>
            <person name="Zeng Q."/>
            <person name="Gargeya S."/>
            <person name="Fitzgerald M."/>
            <person name="Haas B."/>
            <person name="Abouelleil A."/>
            <person name="Alvarado L."/>
            <person name="Arachchi H.M."/>
            <person name="Berlin A."/>
            <person name="Brown A."/>
            <person name="Chapman S.B."/>
            <person name="Chen Z."/>
            <person name="Dunbar C."/>
            <person name="Freedman E."/>
            <person name="Gearin G."/>
            <person name="Gellesch M."/>
            <person name="Goldberg J."/>
            <person name="Griggs A."/>
            <person name="Gujja S."/>
            <person name="Heiman D."/>
            <person name="Howarth C."/>
            <person name="Larson L."/>
            <person name="Lui A."/>
            <person name="MacDonald P.J.P."/>
            <person name="Mehta T."/>
            <person name="Montmayeur A."/>
            <person name="Murphy C."/>
            <person name="Neiman D."/>
            <person name="Pearson M."/>
            <person name="Priest M."/>
            <person name="Roberts A."/>
            <person name="Saif S."/>
            <person name="Shea T."/>
            <person name="Shenoy N."/>
            <person name="Sisk P."/>
            <person name="Stolte C."/>
            <person name="Sykes S."/>
            <person name="Yandava C."/>
            <person name="Wortman J."/>
            <person name="Nusbaum C."/>
            <person name="Birren B."/>
        </authorList>
    </citation>
    <scope>NUCLEOTIDE SEQUENCE</scope>
    <source>
        <strain evidence="2">ATCC 64411</strain>
    </source>
</reference>
<protein>
    <submittedName>
        <fullName evidence="2 3">Uncharacterized protein</fullName>
    </submittedName>
</protein>
<proteinExistence type="predicted"/>
<keyword evidence="4" id="KW-1185">Reference proteome</keyword>
<sequence>MGEAQQVRLSTAAKTALERRPRDEQPHDGAGLREGRKPIRAFSHHSSLKNLRTSFRDSCHVCTLLWLNLPPKVTSSPLPDDDWVLDTTTNGDLGPSSLTVRASLAASSLELPLAVSVHFPISAAGVQLSSGLLLPEIALEMARDPAPNTGPPTTDVKDPHSPSDPIGLQAPGISVWTGSKASIDLAKRWINECIANHASFRRDPPTFLPTRVHRTAKGNTAQYHTELDESSHPPRTGKAVLESSRVNIKKGLPLGHTRLAEPNKRQSTSDRILEALEPWYRLLHQYCKASVTRETDRLPAISALAKLVAEKSGLEYYAGMWGRGLAATDNRVKVDIRLEGLLWCVQKPLDSDRSNLPVNQDTDNGNNYGGGGHGDPPKLPVAKDVQSFTWASIGGPSDIGWPYLEYLNSAHGADIVPPAATAIGKGFVPLPVPYTSTHWNDDNPRFGGVISESEVQLLNTILVPRCFVGGRTGLGQGDTPPTGSSSAENAAEGMYYFPDRTVLFEPATHSALLVTVRRQDGLLVDFGLAVRFHGSNSTSKRLTRLGVFYEVYKPDGRHKSKPQEDLALL</sequence>
<dbReference type="VEuPathDB" id="FungiDB:MAPG_00050"/>
<organism evidence="3 4">
    <name type="scientific">Magnaporthiopsis poae (strain ATCC 64411 / 73-15)</name>
    <name type="common">Kentucky bluegrass fungus</name>
    <name type="synonym">Magnaporthe poae</name>
    <dbReference type="NCBI Taxonomy" id="644358"/>
    <lineage>
        <taxon>Eukaryota</taxon>
        <taxon>Fungi</taxon>
        <taxon>Dikarya</taxon>
        <taxon>Ascomycota</taxon>
        <taxon>Pezizomycotina</taxon>
        <taxon>Sordariomycetes</taxon>
        <taxon>Sordariomycetidae</taxon>
        <taxon>Magnaporthales</taxon>
        <taxon>Magnaporthaceae</taxon>
        <taxon>Magnaporthiopsis</taxon>
    </lineage>
</organism>
<evidence type="ECO:0000313" key="4">
    <source>
        <dbReference type="Proteomes" id="UP000011715"/>
    </source>
</evidence>
<evidence type="ECO:0000313" key="3">
    <source>
        <dbReference type="EnsemblFungi" id="MAPG_00050T0"/>
    </source>
</evidence>
<dbReference type="EnsemblFungi" id="MAPG_00050T0">
    <property type="protein sequence ID" value="MAPG_00050T0"/>
    <property type="gene ID" value="MAPG_00050"/>
</dbReference>
<name>A0A0C4DJZ0_MAGP6</name>